<keyword evidence="1" id="KW-1133">Transmembrane helix</keyword>
<dbReference type="EMBL" id="WXYQ01000005">
    <property type="protein sequence ID" value="NBG95431.1"/>
    <property type="molecule type" value="Genomic_DNA"/>
</dbReference>
<keyword evidence="3" id="KW-1185">Reference proteome</keyword>
<feature type="transmembrane region" description="Helical" evidence="1">
    <location>
        <begin position="50"/>
        <end position="68"/>
    </location>
</feature>
<keyword evidence="1" id="KW-0812">Transmembrane</keyword>
<protein>
    <recommendedName>
        <fullName evidence="4">Adenosylcobinamide-GDP ribazoletransferase</fullName>
    </recommendedName>
</protein>
<dbReference type="AlphaFoldDB" id="A0A845QBK8"/>
<feature type="transmembrane region" description="Helical" evidence="1">
    <location>
        <begin position="199"/>
        <end position="230"/>
    </location>
</feature>
<reference evidence="2 3" key="1">
    <citation type="journal article" date="2016" name="Int. J. Syst. Evol. Microbiol.">
        <title>Pyruvatibacter mobilis gen. nov., sp. nov., a marine bacterium from the culture broth of Picochlorum sp. 122.</title>
        <authorList>
            <person name="Wang G."/>
            <person name="Tang M."/>
            <person name="Wu H."/>
            <person name="Dai S."/>
            <person name="Li T."/>
            <person name="Chen C."/>
            <person name="He H."/>
            <person name="Fan J."/>
            <person name="Xiang W."/>
            <person name="Li X."/>
        </authorList>
    </citation>
    <scope>NUCLEOTIDE SEQUENCE [LARGE SCALE GENOMIC DNA]</scope>
    <source>
        <strain evidence="2 3">GYP-11</strain>
    </source>
</reference>
<evidence type="ECO:0000256" key="1">
    <source>
        <dbReference type="SAM" id="Phobius"/>
    </source>
</evidence>
<dbReference type="GeneID" id="300655105"/>
<name>A0A845QBK8_9HYPH</name>
<keyword evidence="1" id="KW-0472">Membrane</keyword>
<dbReference type="RefSeq" id="WP_160587416.1">
    <property type="nucleotide sequence ID" value="NZ_BMHN01000001.1"/>
</dbReference>
<feature type="transmembrane region" description="Helical" evidence="1">
    <location>
        <begin position="75"/>
        <end position="93"/>
    </location>
</feature>
<accession>A0A845QBK8</accession>
<proteinExistence type="predicted"/>
<evidence type="ECO:0000313" key="2">
    <source>
        <dbReference type="EMBL" id="NBG95431.1"/>
    </source>
</evidence>
<evidence type="ECO:0008006" key="4">
    <source>
        <dbReference type="Google" id="ProtNLM"/>
    </source>
</evidence>
<organism evidence="2 3">
    <name type="scientific">Pyruvatibacter mobilis</name>
    <dbReference type="NCBI Taxonomy" id="1712261"/>
    <lineage>
        <taxon>Bacteria</taxon>
        <taxon>Pseudomonadati</taxon>
        <taxon>Pseudomonadota</taxon>
        <taxon>Alphaproteobacteria</taxon>
        <taxon>Hyphomicrobiales</taxon>
        <taxon>Parvibaculaceae</taxon>
        <taxon>Pyruvatibacter</taxon>
    </lineage>
</organism>
<dbReference type="Proteomes" id="UP000470384">
    <property type="component" value="Unassembled WGS sequence"/>
</dbReference>
<comment type="caution">
    <text evidence="2">The sequence shown here is derived from an EMBL/GenBank/DDBJ whole genome shotgun (WGS) entry which is preliminary data.</text>
</comment>
<gene>
    <name evidence="2" type="ORF">GTQ45_06760</name>
</gene>
<dbReference type="OrthoDB" id="9853106at2"/>
<evidence type="ECO:0000313" key="3">
    <source>
        <dbReference type="Proteomes" id="UP000470384"/>
    </source>
</evidence>
<sequence length="267" mass="26951">MTPPFTTADDAWTVRAWRDDLHVALSLLTRLPVGAPPAAACLSERPKRTFPLVAAFMGLAAGGAFFVAHDAGLPLVVNTVLCVAALLLLGGHVDDHGHTASAPLMVATMMKLAAVYVLGSPLTPGGGPAMVVVALAGAGALSQAAAILLEPDGEDEADVPAEAGAVDPKVVILPPDGTRITEDEMDEGNGRALGAPTTAILIALIISILGLGLMPTAVAAGGAMFGAFIAPRLLARDIEAEVLAAPLAMQQSGEVWALLALAVLLSA</sequence>